<gene>
    <name evidence="3" type="ORF">MXD59_15050</name>
</gene>
<organism evidence="3 4">
    <name type="scientific">Frankia umida</name>
    <dbReference type="NCBI Taxonomy" id="573489"/>
    <lineage>
        <taxon>Bacteria</taxon>
        <taxon>Bacillati</taxon>
        <taxon>Actinomycetota</taxon>
        <taxon>Actinomycetes</taxon>
        <taxon>Frankiales</taxon>
        <taxon>Frankiaceae</taxon>
        <taxon>Frankia</taxon>
    </lineage>
</organism>
<evidence type="ECO:0000256" key="1">
    <source>
        <dbReference type="ARBA" id="ARBA00010617"/>
    </source>
</evidence>
<evidence type="ECO:0000256" key="2">
    <source>
        <dbReference type="RuleBase" id="RU000461"/>
    </source>
</evidence>
<dbReference type="PROSITE" id="PS00086">
    <property type="entry name" value="CYTOCHROME_P450"/>
    <property type="match status" value="1"/>
</dbReference>
<comment type="similarity">
    <text evidence="1 2">Belongs to the cytochrome P450 family.</text>
</comment>
<keyword evidence="2" id="KW-0503">Monooxygenase</keyword>
<dbReference type="SUPFAM" id="SSF48264">
    <property type="entry name" value="Cytochrome P450"/>
    <property type="match status" value="1"/>
</dbReference>
<dbReference type="InterPro" id="IPR036396">
    <property type="entry name" value="Cyt_P450_sf"/>
</dbReference>
<dbReference type="RefSeq" id="WP_248825366.1">
    <property type="nucleotide sequence ID" value="NZ_JALKFT010000014.1"/>
</dbReference>
<proteinExistence type="inferred from homology"/>
<dbReference type="Proteomes" id="UP001201873">
    <property type="component" value="Unassembled WGS sequence"/>
</dbReference>
<keyword evidence="2" id="KW-0408">Iron</keyword>
<keyword evidence="2" id="KW-0349">Heme</keyword>
<comment type="caution">
    <text evidence="3">The sequence shown here is derived from an EMBL/GenBank/DDBJ whole genome shotgun (WGS) entry which is preliminary data.</text>
</comment>
<protein>
    <submittedName>
        <fullName evidence="3">Cytochrome P450</fullName>
    </submittedName>
</protein>
<name>A0ABT0K062_9ACTN</name>
<dbReference type="EMBL" id="JALKFT010000014">
    <property type="protein sequence ID" value="MCK9877075.1"/>
    <property type="molecule type" value="Genomic_DNA"/>
</dbReference>
<dbReference type="PRINTS" id="PR00359">
    <property type="entry name" value="BP450"/>
</dbReference>
<keyword evidence="4" id="KW-1185">Reference proteome</keyword>
<evidence type="ECO:0000313" key="4">
    <source>
        <dbReference type="Proteomes" id="UP001201873"/>
    </source>
</evidence>
<keyword evidence="2" id="KW-0560">Oxidoreductase</keyword>
<dbReference type="InterPro" id="IPR002397">
    <property type="entry name" value="Cyt_P450_B"/>
</dbReference>
<reference evidence="3 4" key="1">
    <citation type="submission" date="2022-04" db="EMBL/GenBank/DDBJ databases">
        <title>Genome diversity in the genus Frankia.</title>
        <authorList>
            <person name="Carlos-Shanley C."/>
            <person name="Hahn D."/>
        </authorList>
    </citation>
    <scope>NUCLEOTIDE SEQUENCE [LARGE SCALE GENOMIC DNA]</scope>
    <source>
        <strain evidence="3 4">Ag45/Mut15</strain>
    </source>
</reference>
<dbReference type="PANTHER" id="PTHR46696">
    <property type="entry name" value="P450, PUTATIVE (EUROFUNG)-RELATED"/>
    <property type="match status" value="1"/>
</dbReference>
<dbReference type="InterPro" id="IPR017972">
    <property type="entry name" value="Cyt_P450_CS"/>
</dbReference>
<dbReference type="PANTHER" id="PTHR46696:SF4">
    <property type="entry name" value="BIOTIN BIOSYNTHESIS CYTOCHROME P450"/>
    <property type="match status" value="1"/>
</dbReference>
<evidence type="ECO:0000313" key="3">
    <source>
        <dbReference type="EMBL" id="MCK9877075.1"/>
    </source>
</evidence>
<dbReference type="InterPro" id="IPR001128">
    <property type="entry name" value="Cyt_P450"/>
</dbReference>
<accession>A0ABT0K062</accession>
<sequence length="400" mass="45765">MTTVAADRRTNINVLDPEFYVDPWESYRWLRDEAPVFWDSVQRLWVFSRFADVMAAEKNDVLYSSFNGSRPHIDQRLDESMINLDEPEHHAARVLVAPQFAPRAMRNHEQQVRDVVTEILDAVTPLGECEAIEAIASRLPAIMIGDLLGYPRSDWEKVRLWSEQIMLLAGQTSPTGPPHTAHPEIPGLLRDFSEATTELINQRRVEPKDDLLSLWAHRQGWTTKRVLEETLLLLDGGAETTRTVIGSMIRELALNPAQRDLLRARPELLSSKATEEFIRWVSPVLNMSRTATEDHELHGQQIRAGDEILLLYPAANRDPRAFTDPDTLDVSRTSLRHLAFGFGTHVCLGANLARLEIRVMFEELLRRIPEWELVDPTEPKIMPATFARAYDRIRIRFTPS</sequence>
<keyword evidence="2" id="KW-0479">Metal-binding</keyword>
<dbReference type="Gene3D" id="1.10.630.10">
    <property type="entry name" value="Cytochrome P450"/>
    <property type="match status" value="1"/>
</dbReference>
<dbReference type="Pfam" id="PF00067">
    <property type="entry name" value="p450"/>
    <property type="match status" value="1"/>
</dbReference>